<reference evidence="17 18" key="1">
    <citation type="journal article" date="2021" name="Sci. Rep.">
        <title>Genome sequencing of the multicellular alga Astrephomene provides insights into convergent evolution of germ-soma differentiation.</title>
        <authorList>
            <person name="Yamashita S."/>
            <person name="Yamamoto K."/>
            <person name="Matsuzaki R."/>
            <person name="Suzuki S."/>
            <person name="Yamaguchi H."/>
            <person name="Hirooka S."/>
            <person name="Minakuchi Y."/>
            <person name="Miyagishima S."/>
            <person name="Kawachi M."/>
            <person name="Toyoda A."/>
            <person name="Nozaki H."/>
        </authorList>
    </citation>
    <scope>NUCLEOTIDE SEQUENCE [LARGE SCALE GENOMIC DNA]</scope>
    <source>
        <strain evidence="17 18">NIES-4017</strain>
    </source>
</reference>
<dbReference type="Pfam" id="PF00690">
    <property type="entry name" value="Cation_ATPase_N"/>
    <property type="match status" value="1"/>
</dbReference>
<dbReference type="PANTHER" id="PTHR45630:SF8">
    <property type="entry name" value="CATION-TRANSPORTING ATPASE"/>
    <property type="match status" value="1"/>
</dbReference>
<keyword evidence="11 14" id="KW-0472">Membrane</keyword>
<dbReference type="EMBL" id="BMAR01000035">
    <property type="protein sequence ID" value="GFR50065.1"/>
    <property type="molecule type" value="Genomic_DNA"/>
</dbReference>
<dbReference type="InterPro" id="IPR004014">
    <property type="entry name" value="ATPase_P-typ_cation-transptr_N"/>
</dbReference>
<dbReference type="InterPro" id="IPR006544">
    <property type="entry name" value="P-type_TPase_V"/>
</dbReference>
<evidence type="ECO:0000256" key="7">
    <source>
        <dbReference type="ARBA" id="ARBA00022840"/>
    </source>
</evidence>
<feature type="domain" description="Cation-transporting P-type ATPase N-terminal" evidence="16">
    <location>
        <begin position="64"/>
        <end position="108"/>
    </location>
</feature>
<evidence type="ECO:0000256" key="9">
    <source>
        <dbReference type="ARBA" id="ARBA00022967"/>
    </source>
</evidence>
<keyword evidence="7" id="KW-0067">ATP-binding</keyword>
<dbReference type="PROSITE" id="PS00154">
    <property type="entry name" value="ATPASE_E1_E2"/>
    <property type="match status" value="1"/>
</dbReference>
<evidence type="ECO:0008006" key="19">
    <source>
        <dbReference type="Google" id="ProtNLM"/>
    </source>
</evidence>
<dbReference type="PANTHER" id="PTHR45630">
    <property type="entry name" value="CATION-TRANSPORTING ATPASE-RELATED"/>
    <property type="match status" value="1"/>
</dbReference>
<evidence type="ECO:0000259" key="16">
    <source>
        <dbReference type="Pfam" id="PF00690"/>
    </source>
</evidence>
<keyword evidence="5" id="KW-0479">Metal-binding</keyword>
<keyword evidence="6" id="KW-0547">Nucleotide-binding</keyword>
<dbReference type="Proteomes" id="UP001054857">
    <property type="component" value="Unassembled WGS sequence"/>
</dbReference>
<sequence>AAKAAGAGAAAPAAAAAFGGGSGGGGTFVPVPPVPAGFNEQLRAAAVTLAATGLATAVEEEQEWDLEERQLRYGTNEMSIPVKSIPMLIFDEMWHPFYVFQYFSILIWVVGDDYYSYAVCIAAITWFSIISAAVEAHRNMRRLADIAHFECEVEVVRGGCVVRLPSRCLVPGDLVVVGPGALPCDMVLMRGECIVDENMLTGESVPVRKVSYNPVADGLSYHPDKCPGCTLFGGTVVAQARAARGQKAVAVVCRTRFYSAKGQLLRSILFPREHEESFISDSLRFICAMLAGCMGLYVWAAVVLASVGASPGRIVVRFFDMITIAVPPALPACLTIATVFSIGRLRRRGIYVTSPDRITLAGQLDVICFDKTGTLTEQGLDLQGIVPVSCGRLLSLVSAPSLLPPLLVQLLAACHGLARMGDSLVGDPLDQKLFLATHWDLIDERTSHDDEGGGGARPHSDLPGSEAAAAAGGGGGADVDGGVDGCGGAPSAAEVQAEATGTGGHVHTFVRPPGAAQAYAIIKRFEFSAALQRNLVVVRAPDSSLAVFAKGSPEAIRGLVDPASVPPDYDSLLG</sequence>
<dbReference type="GO" id="GO:0019829">
    <property type="term" value="F:ATPase-coupled monoatomic cation transmembrane transporter activity"/>
    <property type="evidence" value="ECO:0007669"/>
    <property type="project" value="TreeGrafter"/>
</dbReference>
<feature type="region of interest" description="Disordered" evidence="13">
    <location>
        <begin position="445"/>
        <end position="506"/>
    </location>
</feature>
<dbReference type="Gene3D" id="1.20.1110.10">
    <property type="entry name" value="Calcium-transporting ATPase, transmembrane domain"/>
    <property type="match status" value="1"/>
</dbReference>
<keyword evidence="3" id="KW-0597">Phosphoprotein</keyword>
<dbReference type="Gene3D" id="2.70.150.10">
    <property type="entry name" value="Calcium-transporting ATPase, cytoplasmic transduction domain A"/>
    <property type="match status" value="1"/>
</dbReference>
<protein>
    <recommendedName>
        <fullName evidence="19">Cation-transporting ATPase</fullName>
    </recommendedName>
</protein>
<feature type="compositionally biased region" description="Gly residues" evidence="13">
    <location>
        <begin position="471"/>
        <end position="488"/>
    </location>
</feature>
<accession>A0AAD3DXW0</accession>
<keyword evidence="4 14" id="KW-0812">Transmembrane</keyword>
<comment type="similarity">
    <text evidence="2">Belongs to the cation transport ATPase (P-type) (TC 3.A.3) family. Type V subfamily.</text>
</comment>
<comment type="caution">
    <text evidence="17">The sequence shown here is derived from an EMBL/GenBank/DDBJ whole genome shotgun (WGS) entry which is preliminary data.</text>
</comment>
<dbReference type="GO" id="GO:0140358">
    <property type="term" value="F:P-type transmembrane transporter activity"/>
    <property type="evidence" value="ECO:0007669"/>
    <property type="project" value="InterPro"/>
</dbReference>
<dbReference type="SUPFAM" id="SSF81653">
    <property type="entry name" value="Calcium ATPase, transduction domain A"/>
    <property type="match status" value="1"/>
</dbReference>
<organism evidence="17 18">
    <name type="scientific">Astrephomene gubernaculifera</name>
    <dbReference type="NCBI Taxonomy" id="47775"/>
    <lineage>
        <taxon>Eukaryota</taxon>
        <taxon>Viridiplantae</taxon>
        <taxon>Chlorophyta</taxon>
        <taxon>core chlorophytes</taxon>
        <taxon>Chlorophyceae</taxon>
        <taxon>CS clade</taxon>
        <taxon>Chlamydomonadales</taxon>
        <taxon>Astrephomenaceae</taxon>
        <taxon>Astrephomene</taxon>
    </lineage>
</organism>
<evidence type="ECO:0000256" key="4">
    <source>
        <dbReference type="ARBA" id="ARBA00022692"/>
    </source>
</evidence>
<name>A0AAD3DXW0_9CHLO</name>
<proteinExistence type="inferred from homology"/>
<evidence type="ECO:0000256" key="12">
    <source>
        <dbReference type="ARBA" id="ARBA00049360"/>
    </source>
</evidence>
<evidence type="ECO:0000259" key="15">
    <source>
        <dbReference type="Pfam" id="PF00122"/>
    </source>
</evidence>
<gene>
    <name evidence="17" type="ORF">Agub_g12207</name>
</gene>
<dbReference type="PRINTS" id="PR00119">
    <property type="entry name" value="CATATPASE"/>
</dbReference>
<dbReference type="InterPro" id="IPR059000">
    <property type="entry name" value="ATPase_P-type_domA"/>
</dbReference>
<dbReference type="AlphaFoldDB" id="A0AAD3DXW0"/>
<dbReference type="GO" id="GO:0005524">
    <property type="term" value="F:ATP binding"/>
    <property type="evidence" value="ECO:0007669"/>
    <property type="project" value="UniProtKB-KW"/>
</dbReference>
<feature type="domain" description="P-type ATPase A" evidence="15">
    <location>
        <begin position="152"/>
        <end position="267"/>
    </location>
</feature>
<evidence type="ECO:0000256" key="11">
    <source>
        <dbReference type="ARBA" id="ARBA00023136"/>
    </source>
</evidence>
<dbReference type="GO" id="GO:0016020">
    <property type="term" value="C:membrane"/>
    <property type="evidence" value="ECO:0007669"/>
    <property type="project" value="UniProtKB-SubCell"/>
</dbReference>
<feature type="non-terminal residue" evidence="17">
    <location>
        <position position="574"/>
    </location>
</feature>
<feature type="non-terminal residue" evidence="17">
    <location>
        <position position="1"/>
    </location>
</feature>
<evidence type="ECO:0000256" key="1">
    <source>
        <dbReference type="ARBA" id="ARBA00004141"/>
    </source>
</evidence>
<dbReference type="InterPro" id="IPR018303">
    <property type="entry name" value="ATPase_P-typ_P_site"/>
</dbReference>
<dbReference type="Pfam" id="PF00122">
    <property type="entry name" value="E1-E2_ATPase"/>
    <property type="match status" value="1"/>
</dbReference>
<evidence type="ECO:0000256" key="5">
    <source>
        <dbReference type="ARBA" id="ARBA00022723"/>
    </source>
</evidence>
<dbReference type="SUPFAM" id="SSF81665">
    <property type="entry name" value="Calcium ATPase, transmembrane domain M"/>
    <property type="match status" value="1"/>
</dbReference>
<dbReference type="FunFam" id="1.20.1110.10:FF:000023">
    <property type="entry name" value="Cation-transporting ATPase"/>
    <property type="match status" value="1"/>
</dbReference>
<dbReference type="GO" id="GO:0046872">
    <property type="term" value="F:metal ion binding"/>
    <property type="evidence" value="ECO:0007669"/>
    <property type="project" value="UniProtKB-KW"/>
</dbReference>
<feature type="transmembrane region" description="Helical" evidence="14">
    <location>
        <begin position="285"/>
        <end position="309"/>
    </location>
</feature>
<comment type="catalytic activity">
    <reaction evidence="12">
        <text>ATP + H2O = ADP + phosphate + H(+)</text>
        <dbReference type="Rhea" id="RHEA:13065"/>
        <dbReference type="ChEBI" id="CHEBI:15377"/>
        <dbReference type="ChEBI" id="CHEBI:15378"/>
        <dbReference type="ChEBI" id="CHEBI:30616"/>
        <dbReference type="ChEBI" id="CHEBI:43474"/>
        <dbReference type="ChEBI" id="CHEBI:456216"/>
    </reaction>
</comment>
<keyword evidence="10 14" id="KW-1133">Transmembrane helix</keyword>
<evidence type="ECO:0000256" key="3">
    <source>
        <dbReference type="ARBA" id="ARBA00022553"/>
    </source>
</evidence>
<dbReference type="InterPro" id="IPR008250">
    <property type="entry name" value="ATPase_P-typ_transduc_dom_A_sf"/>
</dbReference>
<keyword evidence="18" id="KW-1185">Reference proteome</keyword>
<evidence type="ECO:0000256" key="14">
    <source>
        <dbReference type="SAM" id="Phobius"/>
    </source>
</evidence>
<comment type="subcellular location">
    <subcellularLocation>
        <location evidence="1">Membrane</location>
        <topology evidence="1">Multi-pass membrane protein</topology>
    </subcellularLocation>
</comment>
<evidence type="ECO:0000256" key="13">
    <source>
        <dbReference type="SAM" id="MobiDB-lite"/>
    </source>
</evidence>
<evidence type="ECO:0000313" key="18">
    <source>
        <dbReference type="Proteomes" id="UP001054857"/>
    </source>
</evidence>
<keyword evidence="9" id="KW-1278">Translocase</keyword>
<evidence type="ECO:0000256" key="6">
    <source>
        <dbReference type="ARBA" id="ARBA00022741"/>
    </source>
</evidence>
<evidence type="ECO:0000313" key="17">
    <source>
        <dbReference type="EMBL" id="GFR50065.1"/>
    </source>
</evidence>
<keyword evidence="8" id="KW-0460">Magnesium</keyword>
<dbReference type="InterPro" id="IPR023298">
    <property type="entry name" value="ATPase_P-typ_TM_dom_sf"/>
</dbReference>
<feature type="transmembrane region" description="Helical" evidence="14">
    <location>
        <begin position="321"/>
        <end position="342"/>
    </location>
</feature>
<feature type="transmembrane region" description="Helical" evidence="14">
    <location>
        <begin position="116"/>
        <end position="134"/>
    </location>
</feature>
<evidence type="ECO:0000256" key="8">
    <source>
        <dbReference type="ARBA" id="ARBA00022842"/>
    </source>
</evidence>
<evidence type="ECO:0000256" key="10">
    <source>
        <dbReference type="ARBA" id="ARBA00022989"/>
    </source>
</evidence>
<evidence type="ECO:0000256" key="2">
    <source>
        <dbReference type="ARBA" id="ARBA00006000"/>
    </source>
</evidence>